<comment type="catalytic activity">
    <reaction evidence="14">
        <text>Preferential cleavage: (Ac)2-L-Lys-D-Ala-|-D-Ala. Also transpeptidation of peptidyl-alanyl moieties that are N-acyl substituents of D-alanine.</text>
        <dbReference type="EC" id="3.4.16.4"/>
    </reaction>
</comment>
<evidence type="ECO:0000256" key="3">
    <source>
        <dbReference type="ARBA" id="ARBA00022475"/>
    </source>
</evidence>
<dbReference type="GO" id="GO:0008360">
    <property type="term" value="P:regulation of cell shape"/>
    <property type="evidence" value="ECO:0007669"/>
    <property type="project" value="UniProtKB-KW"/>
</dbReference>
<dbReference type="InterPro" id="IPR050515">
    <property type="entry name" value="Beta-lactam/transpept"/>
</dbReference>
<dbReference type="GO" id="GO:0008658">
    <property type="term" value="F:penicillin binding"/>
    <property type="evidence" value="ECO:0007669"/>
    <property type="project" value="InterPro"/>
</dbReference>
<keyword evidence="6 14" id="KW-0645">Protease</keyword>
<keyword evidence="7 14" id="KW-0812">Transmembrane</keyword>
<evidence type="ECO:0000313" key="18">
    <source>
        <dbReference type="EMBL" id="EHY32588.1"/>
    </source>
</evidence>
<dbReference type="GO" id="GO:0009002">
    <property type="term" value="F:serine-type D-Ala-D-Ala carboxypeptidase activity"/>
    <property type="evidence" value="ECO:0007669"/>
    <property type="project" value="UniProtKB-UniRule"/>
</dbReference>
<evidence type="ECO:0000256" key="7">
    <source>
        <dbReference type="ARBA" id="ARBA00022692"/>
    </source>
</evidence>
<evidence type="ECO:0000256" key="9">
    <source>
        <dbReference type="ARBA" id="ARBA00022960"/>
    </source>
</evidence>
<dbReference type="HOGENOM" id="CLU_009289_1_2_4"/>
<dbReference type="Gene3D" id="3.30.1390.30">
    <property type="entry name" value="Penicillin-binding protein 2a, domain 3"/>
    <property type="match status" value="1"/>
</dbReference>
<name>H3KBF5_9BURK</name>
<keyword evidence="5 14" id="KW-0121">Carboxypeptidase</keyword>
<keyword evidence="11 14" id="KW-1133">Transmembrane helix</keyword>
<dbReference type="GO" id="GO:0009252">
    <property type="term" value="P:peptidoglycan biosynthetic process"/>
    <property type="evidence" value="ECO:0007669"/>
    <property type="project" value="UniProtKB-UniRule"/>
</dbReference>
<dbReference type="Pfam" id="PF03717">
    <property type="entry name" value="PBP_dimer"/>
    <property type="match status" value="1"/>
</dbReference>
<evidence type="ECO:0000259" key="16">
    <source>
        <dbReference type="Pfam" id="PF00905"/>
    </source>
</evidence>
<dbReference type="InterPro" id="IPR012338">
    <property type="entry name" value="Beta-lactam/transpept-like"/>
</dbReference>
<keyword evidence="19" id="KW-1185">Reference proteome</keyword>
<keyword evidence="13 14" id="KW-0961">Cell wall biogenesis/degradation</keyword>
<protein>
    <recommendedName>
        <fullName evidence="14">Peptidoglycan D,D-transpeptidase MrdA</fullName>
        <ecNumber evidence="14">3.4.16.4</ecNumber>
    </recommendedName>
    <alternativeName>
        <fullName evidence="14">Penicillin-binding protein 2</fullName>
        <shortName evidence="14">PBP-2</shortName>
    </alternativeName>
</protein>
<dbReference type="OrthoDB" id="9789078at2"/>
<dbReference type="Pfam" id="PF00905">
    <property type="entry name" value="Transpeptidase"/>
    <property type="match status" value="1"/>
</dbReference>
<dbReference type="GO" id="GO:0006508">
    <property type="term" value="P:proteolysis"/>
    <property type="evidence" value="ECO:0007669"/>
    <property type="project" value="UniProtKB-KW"/>
</dbReference>
<evidence type="ECO:0000256" key="6">
    <source>
        <dbReference type="ARBA" id="ARBA00022670"/>
    </source>
</evidence>
<accession>H3KBF5</accession>
<evidence type="ECO:0000256" key="11">
    <source>
        <dbReference type="ARBA" id="ARBA00022989"/>
    </source>
</evidence>
<dbReference type="RefSeq" id="WP_008540350.1">
    <property type="nucleotide sequence ID" value="NZ_JH604836.1"/>
</dbReference>
<comment type="caution">
    <text evidence="14">Lacks conserved residue(s) required for the propagation of feature annotation.</text>
</comment>
<comment type="similarity">
    <text evidence="14">Belongs to the transpeptidase family. MrdA subfamily.</text>
</comment>
<evidence type="ECO:0000256" key="10">
    <source>
        <dbReference type="ARBA" id="ARBA00022984"/>
    </source>
</evidence>
<keyword evidence="9 14" id="KW-0133">Cell shape</keyword>
<dbReference type="InterPro" id="IPR036138">
    <property type="entry name" value="PBP_dimer_sf"/>
</dbReference>
<evidence type="ECO:0000256" key="12">
    <source>
        <dbReference type="ARBA" id="ARBA00023136"/>
    </source>
</evidence>
<dbReference type="Gene3D" id="3.40.710.10">
    <property type="entry name" value="DD-peptidase/beta-lactamase superfamily"/>
    <property type="match status" value="1"/>
</dbReference>
<dbReference type="GO" id="GO:0005886">
    <property type="term" value="C:plasma membrane"/>
    <property type="evidence" value="ECO:0007669"/>
    <property type="project" value="UniProtKB-SubCell"/>
</dbReference>
<feature type="transmembrane region" description="Helical" evidence="14">
    <location>
        <begin position="20"/>
        <end position="39"/>
    </location>
</feature>
<proteinExistence type="inferred from homology"/>
<dbReference type="Proteomes" id="UP000004956">
    <property type="component" value="Unassembled WGS sequence"/>
</dbReference>
<comment type="function">
    <text evidence="14">Catalyzes cross-linking of the peptidoglycan cell wall.</text>
</comment>
<dbReference type="PANTHER" id="PTHR30627:SF2">
    <property type="entry name" value="PEPTIDOGLYCAN D,D-TRANSPEPTIDASE MRDA"/>
    <property type="match status" value="1"/>
</dbReference>
<dbReference type="SUPFAM" id="SSF56601">
    <property type="entry name" value="beta-lactamase/transpeptidase-like"/>
    <property type="match status" value="1"/>
</dbReference>
<organism evidence="18 19">
    <name type="scientific">Sutterella parvirubra YIT 11816</name>
    <dbReference type="NCBI Taxonomy" id="762967"/>
    <lineage>
        <taxon>Bacteria</taxon>
        <taxon>Pseudomonadati</taxon>
        <taxon>Pseudomonadota</taxon>
        <taxon>Betaproteobacteria</taxon>
        <taxon>Burkholderiales</taxon>
        <taxon>Sutterellaceae</taxon>
        <taxon>Sutterella</taxon>
    </lineage>
</organism>
<dbReference type="GO" id="GO:0071555">
    <property type="term" value="P:cell wall organization"/>
    <property type="evidence" value="ECO:0007669"/>
    <property type="project" value="UniProtKB-KW"/>
</dbReference>
<dbReference type="EMBL" id="AFBQ01000002">
    <property type="protein sequence ID" value="EHY32588.1"/>
    <property type="molecule type" value="Genomic_DNA"/>
</dbReference>
<dbReference type="GO" id="GO:0071972">
    <property type="term" value="F:peptidoglycan L,D-transpeptidase activity"/>
    <property type="evidence" value="ECO:0007669"/>
    <property type="project" value="TreeGrafter"/>
</dbReference>
<dbReference type="AlphaFoldDB" id="H3KBF5"/>
<keyword evidence="10 14" id="KW-0573">Peptidoglycan synthesis</keyword>
<dbReference type="HAMAP" id="MF_02081">
    <property type="entry name" value="MrdA_transpept"/>
    <property type="match status" value="1"/>
</dbReference>
<evidence type="ECO:0000313" key="19">
    <source>
        <dbReference type="Proteomes" id="UP000004956"/>
    </source>
</evidence>
<keyword evidence="3 14" id="KW-1003">Cell membrane</keyword>
<dbReference type="PATRIC" id="fig|762967.3.peg.46"/>
<evidence type="ECO:0000256" key="2">
    <source>
        <dbReference type="ARBA" id="ARBA00004236"/>
    </source>
</evidence>
<dbReference type="InterPro" id="IPR005311">
    <property type="entry name" value="PBP_dimer"/>
</dbReference>
<evidence type="ECO:0000259" key="17">
    <source>
        <dbReference type="Pfam" id="PF03717"/>
    </source>
</evidence>
<sequence length="654" mass="71788">MEFDFKAEDPSVRPFRVRLVWALGIAVFLYLVLFTRFAWLQLFNRENYAERAEKNRTVAVTSQGSRGLIFDRNGTLVAGNELEYSLEITPDRVKDIEKTIDELSTVVTITPADRRRFKRLREDFNRYDSIPIRTQLTDVEMAVFTAQKHRFPGVEINQLERRIYPNGAVGSHFIGYIGSISQNDKKRLDEEGSLALYEGSRDIGKVGLERSYEAELHGTPGHEVLEVTAGGHAVRSLSLEAPKPGKNLTLTVDMNLQRVLENALAGRTGAAIAIEPSTGGILAMASMPTYDPNLFPGGIDPESWSQLNTAETKPLLNRAMRGIYPIGSTYKPFMAMAGLETGVTTVDYELLDTGSFMVGKHRFRDLTGSPKGPVNVRKSIEVSSDVYYYWLATQMGVDRIHDFMEPWGFGQKTGIDLVGEQTGILPNRAWKERRVGEPWYVGDTPSIGIGQGYNAFTLLQLAHATATLANRGAVMTPHLVEARTDVVTGTTERASREPKLRMDLKRAHLNAVIAGMVDVTKKGTARAVFRDAPYSVAGKTGTAQVVTIAQDTRYDEKKLRREHHDHALFIAFAPAEKPRIAIAVLVENGGFGAKAAAPVAKTAIDYWLTGENALGLPPPKGVAMPAHSAGAAKPAKAASRPASRASAPKKENTP</sequence>
<evidence type="ECO:0000256" key="4">
    <source>
        <dbReference type="ARBA" id="ARBA00022519"/>
    </source>
</evidence>
<evidence type="ECO:0000256" key="5">
    <source>
        <dbReference type="ARBA" id="ARBA00022645"/>
    </source>
</evidence>
<dbReference type="EC" id="3.4.16.4" evidence="14"/>
<comment type="subcellular location">
    <subcellularLocation>
        <location evidence="14">Cell inner membrane</location>
        <topology evidence="14">Single-pass membrane protein</topology>
    </subcellularLocation>
    <subcellularLocation>
        <location evidence="2">Cell membrane</location>
    </subcellularLocation>
    <subcellularLocation>
        <location evidence="1">Membrane</location>
        <topology evidence="1">Single-pass membrane protein</topology>
    </subcellularLocation>
</comment>
<evidence type="ECO:0000256" key="14">
    <source>
        <dbReference type="HAMAP-Rule" id="MF_02081"/>
    </source>
</evidence>
<keyword evidence="8 14" id="KW-0378">Hydrolase</keyword>
<comment type="caution">
    <text evidence="18">The sequence shown here is derived from an EMBL/GenBank/DDBJ whole genome shotgun (WGS) entry which is preliminary data.</text>
</comment>
<comment type="pathway">
    <text evidence="14">Cell wall biogenesis; peptidoglycan biosynthesis.</text>
</comment>
<dbReference type="Gene3D" id="3.90.1310.10">
    <property type="entry name" value="Penicillin-binding protein 2a (Domain 2)"/>
    <property type="match status" value="1"/>
</dbReference>
<dbReference type="STRING" id="762967.HMPREF9440_00050"/>
<evidence type="ECO:0000256" key="1">
    <source>
        <dbReference type="ARBA" id="ARBA00004167"/>
    </source>
</evidence>
<dbReference type="SUPFAM" id="SSF56519">
    <property type="entry name" value="Penicillin binding protein dimerisation domain"/>
    <property type="match status" value="1"/>
</dbReference>
<feature type="active site" description="Acyl-ester intermediate" evidence="14">
    <location>
        <position position="328"/>
    </location>
</feature>
<feature type="region of interest" description="Disordered" evidence="15">
    <location>
        <begin position="617"/>
        <end position="654"/>
    </location>
</feature>
<reference evidence="18 19" key="1">
    <citation type="submission" date="2011-11" db="EMBL/GenBank/DDBJ databases">
        <authorList>
            <person name="Weinstock G."/>
            <person name="Sodergren E."/>
            <person name="Clifton S."/>
            <person name="Fulton L."/>
            <person name="Fulton B."/>
            <person name="Courtney L."/>
            <person name="Fronick C."/>
            <person name="Harrison M."/>
            <person name="Strong C."/>
            <person name="Farmer C."/>
            <person name="Delahaunty K."/>
            <person name="Markovic C."/>
            <person name="Hall O."/>
            <person name="Minx P."/>
            <person name="Tomlinson C."/>
            <person name="Mitreva M."/>
            <person name="Hou S."/>
            <person name="Chen J."/>
            <person name="Wollam A."/>
            <person name="Pepin K.H."/>
            <person name="Johnson M."/>
            <person name="Bhonagiri V."/>
            <person name="Zhang X."/>
            <person name="Suruliraj S."/>
            <person name="Warren W."/>
            <person name="Chinwalla A."/>
            <person name="Mardis E.R."/>
            <person name="Wilson R.K."/>
        </authorList>
    </citation>
    <scope>NUCLEOTIDE SEQUENCE [LARGE SCALE GENOMIC DNA]</scope>
    <source>
        <strain evidence="18 19">YIT 11816</strain>
    </source>
</reference>
<keyword evidence="12 14" id="KW-0472">Membrane</keyword>
<feature type="compositionally biased region" description="Low complexity" evidence="15">
    <location>
        <begin position="623"/>
        <end position="646"/>
    </location>
</feature>
<feature type="domain" description="Penicillin-binding protein dimerisation" evidence="17">
    <location>
        <begin position="63"/>
        <end position="236"/>
    </location>
</feature>
<gene>
    <name evidence="14" type="primary">mrdA</name>
    <name evidence="18" type="ORF">HMPREF9440_00050</name>
</gene>
<dbReference type="InterPro" id="IPR017790">
    <property type="entry name" value="Penicillin-binding_protein_2"/>
</dbReference>
<dbReference type="NCBIfam" id="TIGR03423">
    <property type="entry name" value="pbp2_mrdA"/>
    <property type="match status" value="1"/>
</dbReference>
<feature type="domain" description="Penicillin-binding protein transpeptidase" evidence="16">
    <location>
        <begin position="269"/>
        <end position="604"/>
    </location>
</feature>
<dbReference type="InterPro" id="IPR001460">
    <property type="entry name" value="PCN-bd_Tpept"/>
</dbReference>
<dbReference type="PANTHER" id="PTHR30627">
    <property type="entry name" value="PEPTIDOGLYCAN D,D-TRANSPEPTIDASE"/>
    <property type="match status" value="1"/>
</dbReference>
<evidence type="ECO:0000256" key="13">
    <source>
        <dbReference type="ARBA" id="ARBA00023316"/>
    </source>
</evidence>
<evidence type="ECO:0000256" key="8">
    <source>
        <dbReference type="ARBA" id="ARBA00022801"/>
    </source>
</evidence>
<keyword evidence="4 14" id="KW-0997">Cell inner membrane</keyword>
<evidence type="ECO:0000256" key="15">
    <source>
        <dbReference type="SAM" id="MobiDB-lite"/>
    </source>
</evidence>